<dbReference type="Pfam" id="PF00005">
    <property type="entry name" value="ABC_tran"/>
    <property type="match status" value="1"/>
</dbReference>
<evidence type="ECO:0000256" key="2">
    <source>
        <dbReference type="ARBA" id="ARBA00022840"/>
    </source>
</evidence>
<dbReference type="KEGG" id="bts:Btus_0245"/>
<dbReference type="EMBL" id="CP002017">
    <property type="protein sequence ID" value="ADG05022.1"/>
    <property type="molecule type" value="Genomic_DNA"/>
</dbReference>
<dbReference type="GO" id="GO:0016887">
    <property type="term" value="F:ATP hydrolysis activity"/>
    <property type="evidence" value="ECO:0007669"/>
    <property type="project" value="InterPro"/>
</dbReference>
<dbReference type="AlphaFoldDB" id="D5WSD7"/>
<dbReference type="GO" id="GO:0005524">
    <property type="term" value="F:ATP binding"/>
    <property type="evidence" value="ECO:0007669"/>
    <property type="project" value="UniProtKB-KW"/>
</dbReference>
<evidence type="ECO:0000259" key="3">
    <source>
        <dbReference type="PROSITE" id="PS50893"/>
    </source>
</evidence>
<evidence type="ECO:0000313" key="5">
    <source>
        <dbReference type="Proteomes" id="UP000002368"/>
    </source>
</evidence>
<proteinExistence type="predicted"/>
<feature type="domain" description="ABC transporter" evidence="3">
    <location>
        <begin position="24"/>
        <end position="247"/>
    </location>
</feature>
<dbReference type="STRING" id="562970.Btus_0245"/>
<dbReference type="RefSeq" id="WP_013074315.1">
    <property type="nucleotide sequence ID" value="NC_014098.1"/>
</dbReference>
<dbReference type="PROSITE" id="PS50893">
    <property type="entry name" value="ABC_TRANSPORTER_2"/>
    <property type="match status" value="1"/>
</dbReference>
<dbReference type="CDD" id="cd03230">
    <property type="entry name" value="ABC_DR_subfamily_A"/>
    <property type="match status" value="1"/>
</dbReference>
<accession>D5WSD7</accession>
<dbReference type="eggNOG" id="COG1131">
    <property type="taxonomic scope" value="Bacteria"/>
</dbReference>
<protein>
    <submittedName>
        <fullName evidence="4">ABC transporter related protein</fullName>
    </submittedName>
</protein>
<sequence length="250" mass="27429">MMDGKTAPPAQLQTGTAPANRPAVACRGVFMKIRNKEILHDISFRVDQGQIVGLLGPNGAGKSTLLRLVAGLTPPTAGTVELFGEPAGVSTLRYLSYLPDRGKLPGWVTVEEWLRFARDIYPDWDPGHAEELAAFLKVRRTARMSTLSRGEKARVQLLTCLARRSPLVVLDEPFAGVDLISREQIASSVIADFAGGSRTFIIATHDIREMENLFDSIILIGEGRILGVEDVESLRARGRSVESRYREVFA</sequence>
<evidence type="ECO:0000256" key="1">
    <source>
        <dbReference type="ARBA" id="ARBA00022741"/>
    </source>
</evidence>
<dbReference type="InterPro" id="IPR003593">
    <property type="entry name" value="AAA+_ATPase"/>
</dbReference>
<reference evidence="4 5" key="1">
    <citation type="journal article" date="2011" name="Stand. Genomic Sci.">
        <title>Complete genome sequence of the thermophilic, hydrogen-oxidizing Bacillus tusciae type strain (T2) and reclassification in the new genus, Kyrpidia gen. nov. as Kyrpidia tusciae comb. nov. and emendation of the family Alicyclobacillaceae da Costa and Rainey, 2010.</title>
        <authorList>
            <person name="Klenk H.P."/>
            <person name="Lapidus A."/>
            <person name="Chertkov O."/>
            <person name="Copeland A."/>
            <person name="Del Rio T.G."/>
            <person name="Nolan M."/>
            <person name="Lucas S."/>
            <person name="Chen F."/>
            <person name="Tice H."/>
            <person name="Cheng J.F."/>
            <person name="Han C."/>
            <person name="Bruce D."/>
            <person name="Goodwin L."/>
            <person name="Pitluck S."/>
            <person name="Pati A."/>
            <person name="Ivanova N."/>
            <person name="Mavromatis K."/>
            <person name="Daum C."/>
            <person name="Chen A."/>
            <person name="Palaniappan K."/>
            <person name="Chang Y.J."/>
            <person name="Land M."/>
            <person name="Hauser L."/>
            <person name="Jeffries C.D."/>
            <person name="Detter J.C."/>
            <person name="Rohde M."/>
            <person name="Abt B."/>
            <person name="Pukall R."/>
            <person name="Goker M."/>
            <person name="Bristow J."/>
            <person name="Markowitz V."/>
            <person name="Hugenholtz P."/>
            <person name="Eisen J.A."/>
        </authorList>
    </citation>
    <scope>NUCLEOTIDE SEQUENCE [LARGE SCALE GENOMIC DNA]</scope>
    <source>
        <strain evidence="4 5">DSM 2912</strain>
    </source>
</reference>
<evidence type="ECO:0000313" key="4">
    <source>
        <dbReference type="EMBL" id="ADG05022.1"/>
    </source>
</evidence>
<gene>
    <name evidence="4" type="ordered locus">Btus_0245</name>
</gene>
<dbReference type="InterPro" id="IPR003439">
    <property type="entry name" value="ABC_transporter-like_ATP-bd"/>
</dbReference>
<dbReference type="PANTHER" id="PTHR43158">
    <property type="entry name" value="SKFA PEPTIDE EXPORT ATP-BINDING PROTEIN SKFE"/>
    <property type="match status" value="1"/>
</dbReference>
<dbReference type="PANTHER" id="PTHR43158:SF1">
    <property type="entry name" value="ABC TRANSPORTER, ATP-BINDING PROTEIN"/>
    <property type="match status" value="1"/>
</dbReference>
<keyword evidence="1" id="KW-0547">Nucleotide-binding</keyword>
<dbReference type="HOGENOM" id="CLU_000604_1_2_9"/>
<organism evidence="4 5">
    <name type="scientific">Kyrpidia tusciae (strain DSM 2912 / NBRC 15312 / T2)</name>
    <name type="common">Bacillus tusciae</name>
    <dbReference type="NCBI Taxonomy" id="562970"/>
    <lineage>
        <taxon>Bacteria</taxon>
        <taxon>Bacillati</taxon>
        <taxon>Bacillota</taxon>
        <taxon>Bacilli</taxon>
        <taxon>Bacillales</taxon>
        <taxon>Alicyclobacillaceae</taxon>
        <taxon>Kyrpidia</taxon>
    </lineage>
</organism>
<dbReference type="SUPFAM" id="SSF52540">
    <property type="entry name" value="P-loop containing nucleoside triphosphate hydrolases"/>
    <property type="match status" value="1"/>
</dbReference>
<name>D5WSD7_KYRT2</name>
<dbReference type="Gene3D" id="3.40.50.300">
    <property type="entry name" value="P-loop containing nucleotide triphosphate hydrolases"/>
    <property type="match status" value="1"/>
</dbReference>
<keyword evidence="5" id="KW-1185">Reference proteome</keyword>
<dbReference type="Proteomes" id="UP000002368">
    <property type="component" value="Chromosome"/>
</dbReference>
<keyword evidence="2" id="KW-0067">ATP-binding</keyword>
<dbReference type="InterPro" id="IPR027417">
    <property type="entry name" value="P-loop_NTPase"/>
</dbReference>
<dbReference type="SMART" id="SM00382">
    <property type="entry name" value="AAA"/>
    <property type="match status" value="1"/>
</dbReference>